<dbReference type="Pfam" id="PF13569">
    <property type="entry name" value="DUF4132"/>
    <property type="match status" value="1"/>
</dbReference>
<evidence type="ECO:0000313" key="3">
    <source>
        <dbReference type="Proteomes" id="UP000586827"/>
    </source>
</evidence>
<feature type="domain" description="DUF4132" evidence="1">
    <location>
        <begin position="2"/>
        <end position="148"/>
    </location>
</feature>
<keyword evidence="3" id="KW-1185">Reference proteome</keyword>
<comment type="caution">
    <text evidence="2">The sequence shown here is derived from an EMBL/GenBank/DDBJ whole genome shotgun (WGS) entry which is preliminary data.</text>
</comment>
<evidence type="ECO:0000313" key="2">
    <source>
        <dbReference type="EMBL" id="NNH69528.1"/>
    </source>
</evidence>
<dbReference type="EMBL" id="JABELX010000003">
    <property type="protein sequence ID" value="NNH69528.1"/>
    <property type="molecule type" value="Genomic_DNA"/>
</dbReference>
<organism evidence="2 3">
    <name type="scientific">Nocardia uniformis</name>
    <dbReference type="NCBI Taxonomy" id="53432"/>
    <lineage>
        <taxon>Bacteria</taxon>
        <taxon>Bacillati</taxon>
        <taxon>Actinomycetota</taxon>
        <taxon>Actinomycetes</taxon>
        <taxon>Mycobacteriales</taxon>
        <taxon>Nocardiaceae</taxon>
        <taxon>Nocardia</taxon>
    </lineage>
</organism>
<dbReference type="InterPro" id="IPR025406">
    <property type="entry name" value="DUF4132"/>
</dbReference>
<reference evidence="2 3" key="1">
    <citation type="submission" date="2020-05" db="EMBL/GenBank/DDBJ databases">
        <title>MicrobeNet Type strains.</title>
        <authorList>
            <person name="Nicholson A.C."/>
        </authorList>
    </citation>
    <scope>NUCLEOTIDE SEQUENCE [LARGE SCALE GENOMIC DNA]</scope>
    <source>
        <strain evidence="2 3">JCM 3224</strain>
    </source>
</reference>
<evidence type="ECO:0000259" key="1">
    <source>
        <dbReference type="Pfam" id="PF13569"/>
    </source>
</evidence>
<dbReference type="Proteomes" id="UP000586827">
    <property type="component" value="Unassembled WGS sequence"/>
</dbReference>
<name>A0A849BWL9_9NOCA</name>
<sequence>MTTEQIRRLEGAMVDGRRWRAGPHRQTIVEHPVLGPLARRLVWAIFDATGAVTGSFRIRTDDTYAGPNGEPFDLPDDALVGVAHPLHLTDVLDTWRGAFADAEPQPLEQLHRGIHAFTPEEAASNRLFRFENREVSTGKVYGLCTRGWELAHDRVCRRFGVGHAVTVTLDHGIRGGYHDDPDEQRLLTVELTGGTFGVLEVVAASELLRQLEWLVAQRAVGRR</sequence>
<dbReference type="AlphaFoldDB" id="A0A849BWL9"/>
<accession>A0A849BWL9</accession>
<protein>
    <submittedName>
        <fullName evidence="2">DUF4132 domain-containing protein</fullName>
    </submittedName>
</protein>
<dbReference type="RefSeq" id="WP_157553196.1">
    <property type="nucleotide sequence ID" value="NZ_JABELX010000003.1"/>
</dbReference>
<proteinExistence type="predicted"/>
<gene>
    <name evidence="2" type="ORF">HLB23_06540</name>
</gene>